<comment type="caution">
    <text evidence="3">The sequence shown here is derived from an EMBL/GenBank/DDBJ whole genome shotgun (WGS) entry which is preliminary data.</text>
</comment>
<dbReference type="RefSeq" id="WP_390198298.1">
    <property type="nucleotide sequence ID" value="NZ_JBHSDV010000002.1"/>
</dbReference>
<feature type="transmembrane region" description="Helical" evidence="1">
    <location>
        <begin position="118"/>
        <end position="135"/>
    </location>
</feature>
<dbReference type="EMBL" id="JBHSDV010000002">
    <property type="protein sequence ID" value="MFC4387791.1"/>
    <property type="molecule type" value="Genomic_DNA"/>
</dbReference>
<accession>A0ABV8VXJ8</accession>
<feature type="transmembrane region" description="Helical" evidence="1">
    <location>
        <begin position="60"/>
        <end position="80"/>
    </location>
</feature>
<keyword evidence="1" id="KW-0472">Membrane</keyword>
<reference evidence="4" key="1">
    <citation type="journal article" date="2019" name="Int. J. Syst. Evol. Microbiol.">
        <title>The Global Catalogue of Microorganisms (GCM) 10K type strain sequencing project: providing services to taxonomists for standard genome sequencing and annotation.</title>
        <authorList>
            <consortium name="The Broad Institute Genomics Platform"/>
            <consortium name="The Broad Institute Genome Sequencing Center for Infectious Disease"/>
            <person name="Wu L."/>
            <person name="Ma J."/>
        </authorList>
    </citation>
    <scope>NUCLEOTIDE SEQUENCE [LARGE SCALE GENOMIC DNA]</scope>
    <source>
        <strain evidence="4">KACC 14058</strain>
    </source>
</reference>
<feature type="domain" description="DUF1648" evidence="2">
    <location>
        <begin position="29"/>
        <end position="73"/>
    </location>
</feature>
<gene>
    <name evidence="3" type="ORF">ACFOZ1_08185</name>
</gene>
<dbReference type="Pfam" id="PF07853">
    <property type="entry name" value="DUF1648"/>
    <property type="match status" value="1"/>
</dbReference>
<feature type="transmembrane region" description="Helical" evidence="1">
    <location>
        <begin position="20"/>
        <end position="40"/>
    </location>
</feature>
<protein>
    <submittedName>
        <fullName evidence="3">DUF1648 domain-containing protein</fullName>
    </submittedName>
</protein>
<feature type="transmembrane region" description="Helical" evidence="1">
    <location>
        <begin position="141"/>
        <end position="162"/>
    </location>
</feature>
<keyword evidence="4" id="KW-1185">Reference proteome</keyword>
<evidence type="ECO:0000256" key="1">
    <source>
        <dbReference type="SAM" id="Phobius"/>
    </source>
</evidence>
<dbReference type="InterPro" id="IPR012867">
    <property type="entry name" value="DUF1648"/>
</dbReference>
<name>A0ABV8VXJ8_9BACI</name>
<dbReference type="Proteomes" id="UP001595880">
    <property type="component" value="Unassembled WGS sequence"/>
</dbReference>
<evidence type="ECO:0000313" key="4">
    <source>
        <dbReference type="Proteomes" id="UP001595880"/>
    </source>
</evidence>
<evidence type="ECO:0000313" key="3">
    <source>
        <dbReference type="EMBL" id="MFC4387791.1"/>
    </source>
</evidence>
<keyword evidence="1" id="KW-1133">Transmembrane helix</keyword>
<organism evidence="3 4">
    <name type="scientific">Gracilibacillus marinus</name>
    <dbReference type="NCBI Taxonomy" id="630535"/>
    <lineage>
        <taxon>Bacteria</taxon>
        <taxon>Bacillati</taxon>
        <taxon>Bacillota</taxon>
        <taxon>Bacilli</taxon>
        <taxon>Bacillales</taxon>
        <taxon>Bacillaceae</taxon>
        <taxon>Gracilibacillus</taxon>
    </lineage>
</organism>
<keyword evidence="1" id="KW-0812">Transmembrane</keyword>
<evidence type="ECO:0000259" key="2">
    <source>
        <dbReference type="Pfam" id="PF07853"/>
    </source>
</evidence>
<proteinExistence type="predicted"/>
<sequence>MVNTWNKPKLKLKKTRSEWLWDIVGYSVFIGAIIFLIYHWNALPAEVPAHYNAAGEVDRWGSKFELLLLPIIGVFLTLLMQWLERVPHIHNYPERLNHENAEAFYFISKKLVNQLKNICLILFSVILIESVSIALEKGNGLGIWFLPLAIGVPLIPIIIALIKQSKIK</sequence>